<reference evidence="1 2" key="1">
    <citation type="journal article" date="2018" name="Science">
        <title>The opium poppy genome and morphinan production.</title>
        <authorList>
            <person name="Guo L."/>
            <person name="Winzer T."/>
            <person name="Yang X."/>
            <person name="Li Y."/>
            <person name="Ning Z."/>
            <person name="He Z."/>
            <person name="Teodor R."/>
            <person name="Lu Y."/>
            <person name="Bowser T.A."/>
            <person name="Graham I.A."/>
            <person name="Ye K."/>
        </authorList>
    </citation>
    <scope>NUCLEOTIDE SEQUENCE [LARGE SCALE GENOMIC DNA]</scope>
    <source>
        <strain evidence="2">cv. HN1</strain>
        <tissue evidence="1">Leaves</tissue>
    </source>
</reference>
<dbReference type="Gramene" id="RZC55717">
    <property type="protein sequence ID" value="RZC55717"/>
    <property type="gene ID" value="C5167_014575"/>
</dbReference>
<accession>A0A4Y7J4H9</accession>
<dbReference type="AlphaFoldDB" id="A0A4Y7J4H9"/>
<keyword evidence="2" id="KW-1185">Reference proteome</keyword>
<sequence length="105" mass="12270">MRPYLHDFLFAIYAEYDIIIWSTTRSAAYYVTGNETFSNSIGVSVRLTECIFTLQRKSECYEEEIMGNKPRSRVGHMIVLVQISVQALVKQFVNYDDSFMKKRLP</sequence>
<dbReference type="Proteomes" id="UP000316621">
    <property type="component" value="Chromosome 3"/>
</dbReference>
<protein>
    <recommendedName>
        <fullName evidence="3">FCP1 homology domain-containing protein</fullName>
    </recommendedName>
</protein>
<evidence type="ECO:0000313" key="1">
    <source>
        <dbReference type="EMBL" id="RZC55717.1"/>
    </source>
</evidence>
<organism evidence="1 2">
    <name type="scientific">Papaver somniferum</name>
    <name type="common">Opium poppy</name>
    <dbReference type="NCBI Taxonomy" id="3469"/>
    <lineage>
        <taxon>Eukaryota</taxon>
        <taxon>Viridiplantae</taxon>
        <taxon>Streptophyta</taxon>
        <taxon>Embryophyta</taxon>
        <taxon>Tracheophyta</taxon>
        <taxon>Spermatophyta</taxon>
        <taxon>Magnoliopsida</taxon>
        <taxon>Ranunculales</taxon>
        <taxon>Papaveraceae</taxon>
        <taxon>Papaveroideae</taxon>
        <taxon>Papaver</taxon>
    </lineage>
</organism>
<proteinExistence type="predicted"/>
<name>A0A4Y7J4H9_PAPSO</name>
<evidence type="ECO:0008006" key="3">
    <source>
        <dbReference type="Google" id="ProtNLM"/>
    </source>
</evidence>
<dbReference type="EMBL" id="CM010717">
    <property type="protein sequence ID" value="RZC55717.1"/>
    <property type="molecule type" value="Genomic_DNA"/>
</dbReference>
<gene>
    <name evidence="1" type="ORF">C5167_014575</name>
</gene>
<evidence type="ECO:0000313" key="2">
    <source>
        <dbReference type="Proteomes" id="UP000316621"/>
    </source>
</evidence>